<dbReference type="Pfam" id="PF02465">
    <property type="entry name" value="FliD_N"/>
    <property type="match status" value="1"/>
</dbReference>
<feature type="coiled-coil region" evidence="8">
    <location>
        <begin position="969"/>
        <end position="996"/>
    </location>
</feature>
<gene>
    <name evidence="11" type="primary">fliD</name>
    <name evidence="11" type="ORF">Pla110_08770</name>
</gene>
<evidence type="ECO:0000256" key="2">
    <source>
        <dbReference type="ARBA" id="ARBA00009764"/>
    </source>
</evidence>
<dbReference type="RefSeq" id="WP_144993568.1">
    <property type="nucleotide sequence ID" value="NZ_CP036281.1"/>
</dbReference>
<comment type="subunit">
    <text evidence="3">Homopentamer.</text>
</comment>
<name>A0A518CIW9_9PLAN</name>
<evidence type="ECO:0000259" key="10">
    <source>
        <dbReference type="Pfam" id="PF07195"/>
    </source>
</evidence>
<dbReference type="GO" id="GO:0007155">
    <property type="term" value="P:cell adhesion"/>
    <property type="evidence" value="ECO:0007669"/>
    <property type="project" value="InterPro"/>
</dbReference>
<dbReference type="Proteomes" id="UP000317178">
    <property type="component" value="Chromosome"/>
</dbReference>
<evidence type="ECO:0000313" key="11">
    <source>
        <dbReference type="EMBL" id="QDU79172.1"/>
    </source>
</evidence>
<dbReference type="GO" id="GO:0009424">
    <property type="term" value="C:bacterial-type flagellum hook"/>
    <property type="evidence" value="ECO:0007669"/>
    <property type="project" value="InterPro"/>
</dbReference>
<reference evidence="11 12" key="1">
    <citation type="submission" date="2019-02" db="EMBL/GenBank/DDBJ databases">
        <title>Deep-cultivation of Planctomycetes and their phenomic and genomic characterization uncovers novel biology.</title>
        <authorList>
            <person name="Wiegand S."/>
            <person name="Jogler M."/>
            <person name="Boedeker C."/>
            <person name="Pinto D."/>
            <person name="Vollmers J."/>
            <person name="Rivas-Marin E."/>
            <person name="Kohn T."/>
            <person name="Peeters S.H."/>
            <person name="Heuer A."/>
            <person name="Rast P."/>
            <person name="Oberbeckmann S."/>
            <person name="Bunk B."/>
            <person name="Jeske O."/>
            <person name="Meyerdierks A."/>
            <person name="Storesund J.E."/>
            <person name="Kallscheuer N."/>
            <person name="Luecker S."/>
            <person name="Lage O.M."/>
            <person name="Pohl T."/>
            <person name="Merkel B.J."/>
            <person name="Hornburger P."/>
            <person name="Mueller R.-W."/>
            <person name="Bruemmer F."/>
            <person name="Labrenz M."/>
            <person name="Spormann A.M."/>
            <person name="Op den Camp H."/>
            <person name="Overmann J."/>
            <person name="Amann R."/>
            <person name="Jetten M.S.M."/>
            <person name="Mascher T."/>
            <person name="Medema M.H."/>
            <person name="Devos D.P."/>
            <person name="Kaster A.-K."/>
            <person name="Ovreas L."/>
            <person name="Rohde M."/>
            <person name="Galperin M.Y."/>
            <person name="Jogler C."/>
        </authorList>
    </citation>
    <scope>NUCLEOTIDE SEQUENCE [LARGE SCALE GENOMIC DNA]</scope>
    <source>
        <strain evidence="11 12">Pla110</strain>
    </source>
</reference>
<feature type="domain" description="Flagellar hook-associated protein 2 C-terminal" evidence="10">
    <location>
        <begin position="801"/>
        <end position="1012"/>
    </location>
</feature>
<keyword evidence="11" id="KW-0282">Flagellum</keyword>
<comment type="subcellular location">
    <subcellularLocation>
        <location evidence="1">Bacterial flagellum</location>
    </subcellularLocation>
</comment>
<dbReference type="InterPro" id="IPR040026">
    <property type="entry name" value="FliD"/>
</dbReference>
<dbReference type="Pfam" id="PF07195">
    <property type="entry name" value="FliD_C"/>
    <property type="match status" value="1"/>
</dbReference>
<dbReference type="PANTHER" id="PTHR30288:SF0">
    <property type="entry name" value="FLAGELLAR HOOK-ASSOCIATED PROTEIN 2"/>
    <property type="match status" value="1"/>
</dbReference>
<keyword evidence="11" id="KW-0966">Cell projection</keyword>
<sequence length="1027" mass="107469">MSGISSSVGLISGINSADLVDQLMSLERLKVDRLESRVTTFESTQNGIELLESNLSVFEGMFTSLSTKTTHEQIKTTVSDTAQMTVTTSGLDAIGNYSLQTLQLSDNDQYRSKGYSDRDSSTLGTGSITIASDGFLNEPTLIEELNGGAGIRRGSFEITDRSGAKAEIDISDAYTVDEILTAINSAEEIDVEAFAEGDKLVLRDRTGSTTSNLIVKDLKGGGAAADLGIVGSVSADKISGSSIFELTADFKLSALNDGNGLRLDSGTEDLVITLTDDTVINIDLEDVTNIQSFLNAINDHEDNGGKVLASFENERFKLEDLSGGGGSSSFQVENGANSEVLAQLGLDVTESGGVITSRKLTGGMNSVLLRNLNGGSGIGTLGTLDLTDRAGNTATVDLSNAESLDEVLTAINDAETGGGTKLQIRAYVNSDGTGITIEDFSGATDSNLVVADSGGGTIAADLNIAVDAAETSVESGALNLQYANAATKLSDFTQNDALSTGSIRVTDAAGRDFTVSVSSSVTDIGDLIERVALEQGDITGSAEVLLSNLNGGEGAGTLGSIDVTDRSGKTATLDLSGATTLDDVITAINNAQDAGLNDLSLEARINSAGTGIIIEDNSGATASNLVIADVGGSTLAAELNITVDAAQKSINSGDLNHQSVRVQLNEFGDGFTLVDYSGGAGDLEVEEIDSDTAEDLGILGSGTTGGDGRSQIQARLSTVIEVEADDTLDDILAKLGSDTRNATANIFNSGSNFNPFHLNISSENGAENRLVINTSGIDFKFDQTSVAKDARLRLGEEASTGFVLSSNDNTFDDVAGFLDVTVTKVATTVSEVTVTRNTNSIKSQLQTFVSAFNSLVDTTNQLTKFDIEENSKGILQGSGLVLRIRQRMDSLISKTFGSNTAVKDLSQLGITFTEGGKVAFDAAKFDSIIASNPDDVRDFFLNETRGFAKSGTSVVESVTGDQGAATLEKEALQNSIDDLNTRIEQLDEILAVRKQRLLIQFVNMENILGDLQSQQQTLTQIATLSKS</sequence>
<evidence type="ECO:0000256" key="7">
    <source>
        <dbReference type="ARBA" id="ARBA00033192"/>
    </source>
</evidence>
<keyword evidence="12" id="KW-1185">Reference proteome</keyword>
<protein>
    <recommendedName>
        <fullName evidence="7">Filament cap protein</fullName>
    </recommendedName>
    <alternativeName>
        <fullName evidence="6">Flagellar cap protein</fullName>
    </alternativeName>
</protein>
<comment type="similarity">
    <text evidence="2">Belongs to the FliD family.</text>
</comment>
<keyword evidence="11" id="KW-0969">Cilium</keyword>
<evidence type="ECO:0000256" key="1">
    <source>
        <dbReference type="ARBA" id="ARBA00004365"/>
    </source>
</evidence>
<dbReference type="InterPro" id="IPR003481">
    <property type="entry name" value="FliD_N"/>
</dbReference>
<dbReference type="EMBL" id="CP036281">
    <property type="protein sequence ID" value="QDU79172.1"/>
    <property type="molecule type" value="Genomic_DNA"/>
</dbReference>
<dbReference type="GO" id="GO:0071973">
    <property type="term" value="P:bacterial-type flagellum-dependent cell motility"/>
    <property type="evidence" value="ECO:0007669"/>
    <property type="project" value="TreeGrafter"/>
</dbReference>
<dbReference type="GO" id="GO:0009421">
    <property type="term" value="C:bacterial-type flagellum filament cap"/>
    <property type="evidence" value="ECO:0007669"/>
    <property type="project" value="InterPro"/>
</dbReference>
<organism evidence="11 12">
    <name type="scientific">Polystyrenella longa</name>
    <dbReference type="NCBI Taxonomy" id="2528007"/>
    <lineage>
        <taxon>Bacteria</taxon>
        <taxon>Pseudomonadati</taxon>
        <taxon>Planctomycetota</taxon>
        <taxon>Planctomycetia</taxon>
        <taxon>Planctomycetales</taxon>
        <taxon>Planctomycetaceae</taxon>
        <taxon>Polystyrenella</taxon>
    </lineage>
</organism>
<keyword evidence="5" id="KW-0975">Bacterial flagellum</keyword>
<accession>A0A518CIW9</accession>
<keyword evidence="4 8" id="KW-0175">Coiled coil</keyword>
<dbReference type="PANTHER" id="PTHR30288">
    <property type="entry name" value="FLAGELLAR CAP/ASSEMBLY PROTEIN FLID"/>
    <property type="match status" value="1"/>
</dbReference>
<evidence type="ECO:0000256" key="4">
    <source>
        <dbReference type="ARBA" id="ARBA00023054"/>
    </source>
</evidence>
<dbReference type="AlphaFoldDB" id="A0A518CIW9"/>
<evidence type="ECO:0000256" key="6">
    <source>
        <dbReference type="ARBA" id="ARBA00033074"/>
    </source>
</evidence>
<dbReference type="KEGG" id="plon:Pla110_08770"/>
<dbReference type="OrthoDB" id="244268at2"/>
<feature type="domain" description="Flagellar hook-associated protein 2 N-terminal" evidence="9">
    <location>
        <begin position="12"/>
        <end position="106"/>
    </location>
</feature>
<evidence type="ECO:0000256" key="5">
    <source>
        <dbReference type="ARBA" id="ARBA00023143"/>
    </source>
</evidence>
<evidence type="ECO:0000313" key="12">
    <source>
        <dbReference type="Proteomes" id="UP000317178"/>
    </source>
</evidence>
<evidence type="ECO:0000259" key="9">
    <source>
        <dbReference type="Pfam" id="PF02465"/>
    </source>
</evidence>
<evidence type="ECO:0000256" key="8">
    <source>
        <dbReference type="SAM" id="Coils"/>
    </source>
</evidence>
<dbReference type="InterPro" id="IPR010809">
    <property type="entry name" value="FliD_C"/>
</dbReference>
<proteinExistence type="inferred from homology"/>
<evidence type="ECO:0000256" key="3">
    <source>
        <dbReference type="ARBA" id="ARBA00011255"/>
    </source>
</evidence>